<dbReference type="InterPro" id="IPR019169">
    <property type="entry name" value="Transmembrane_26"/>
</dbReference>
<keyword evidence="2" id="KW-0472">Membrane</keyword>
<feature type="compositionally biased region" description="Basic and acidic residues" evidence="1">
    <location>
        <begin position="448"/>
        <end position="464"/>
    </location>
</feature>
<feature type="compositionally biased region" description="Basic residues" evidence="1">
    <location>
        <begin position="418"/>
        <end position="428"/>
    </location>
</feature>
<feature type="region of interest" description="Disordered" evidence="1">
    <location>
        <begin position="414"/>
        <end position="464"/>
    </location>
</feature>
<dbReference type="PANTHER" id="PTHR22168:SF8">
    <property type="entry name" value="TRANSMEMBRANE PROTEIN 26"/>
    <property type="match status" value="1"/>
</dbReference>
<dbReference type="HOGENOM" id="CLU_032511_2_0_1"/>
<evidence type="ECO:0000256" key="1">
    <source>
        <dbReference type="SAM" id="MobiDB-lite"/>
    </source>
</evidence>
<keyword evidence="2" id="KW-1133">Transmembrane helix</keyword>
<evidence type="ECO:0000256" key="2">
    <source>
        <dbReference type="SAM" id="Phobius"/>
    </source>
</evidence>
<dbReference type="PaxDb" id="7159-AAEL004794-PA"/>
<feature type="transmembrane region" description="Helical" evidence="2">
    <location>
        <begin position="35"/>
        <end position="53"/>
    </location>
</feature>
<dbReference type="eggNOG" id="KOG4610">
    <property type="taxonomic scope" value="Eukaryota"/>
</dbReference>
<dbReference type="Pfam" id="PF09772">
    <property type="entry name" value="Tmem26"/>
    <property type="match status" value="1"/>
</dbReference>
<feature type="transmembrane region" description="Helical" evidence="2">
    <location>
        <begin position="65"/>
        <end position="84"/>
    </location>
</feature>
<reference evidence="3" key="2">
    <citation type="journal article" date="2007" name="Science">
        <title>Genome sequence of Aedes aegypti, a major arbovirus vector.</title>
        <authorList>
            <person name="Nene V."/>
            <person name="Wortman J.R."/>
            <person name="Lawson D."/>
            <person name="Haas B."/>
            <person name="Kodira C."/>
            <person name="Tu Z.J."/>
            <person name="Loftus B."/>
            <person name="Xi Z."/>
            <person name="Megy K."/>
            <person name="Grabherr M."/>
            <person name="Ren Q."/>
            <person name="Zdobnov E.M."/>
            <person name="Lobo N.F."/>
            <person name="Campbell K.S."/>
            <person name="Brown S.E."/>
            <person name="Bonaldo M.F."/>
            <person name="Zhu J."/>
            <person name="Sinkins S.P."/>
            <person name="Hogenkamp D.G."/>
            <person name="Amedeo P."/>
            <person name="Arensburger P."/>
            <person name="Atkinson P.W."/>
            <person name="Bidwell S."/>
            <person name="Biedler J."/>
            <person name="Birney E."/>
            <person name="Bruggner R.V."/>
            <person name="Costas J."/>
            <person name="Coy M.R."/>
            <person name="Crabtree J."/>
            <person name="Crawford M."/>
            <person name="Debruyn B."/>
            <person name="Decaprio D."/>
            <person name="Eiglmeier K."/>
            <person name="Eisenstadt E."/>
            <person name="El-Dorry H."/>
            <person name="Gelbart W.M."/>
            <person name="Gomes S.L."/>
            <person name="Hammond M."/>
            <person name="Hannick L.I."/>
            <person name="Hogan J.R."/>
            <person name="Holmes M.H."/>
            <person name="Jaffe D."/>
            <person name="Johnston J.S."/>
            <person name="Kennedy R.C."/>
            <person name="Koo H."/>
            <person name="Kravitz S."/>
            <person name="Kriventseva E.V."/>
            <person name="Kulp D."/>
            <person name="Labutti K."/>
            <person name="Lee E."/>
            <person name="Li S."/>
            <person name="Lovin D.D."/>
            <person name="Mao C."/>
            <person name="Mauceli E."/>
            <person name="Menck C.F."/>
            <person name="Miller J.R."/>
            <person name="Montgomery P."/>
            <person name="Mori A."/>
            <person name="Nascimento A.L."/>
            <person name="Naveira H.F."/>
            <person name="Nusbaum C."/>
            <person name="O'leary S."/>
            <person name="Orvis J."/>
            <person name="Pertea M."/>
            <person name="Quesneville H."/>
            <person name="Reidenbach K.R."/>
            <person name="Rogers Y.H."/>
            <person name="Roth C.W."/>
            <person name="Schneider J.R."/>
            <person name="Schatz M."/>
            <person name="Shumway M."/>
            <person name="Stanke M."/>
            <person name="Stinson E.O."/>
            <person name="Tubio J.M."/>
            <person name="Vanzee J.P."/>
            <person name="Verjovski-Almeida S."/>
            <person name="Werner D."/>
            <person name="White O."/>
            <person name="Wyder S."/>
            <person name="Zeng Q."/>
            <person name="Zhao Q."/>
            <person name="Zhao Y."/>
            <person name="Hill C.A."/>
            <person name="Raikhel A.S."/>
            <person name="Soares M.B."/>
            <person name="Knudson D.L."/>
            <person name="Lee N.H."/>
            <person name="Galagan J."/>
            <person name="Salzberg S.L."/>
            <person name="Paulsen I.T."/>
            <person name="Dimopoulos G."/>
            <person name="Collins F.H."/>
            <person name="Birren B."/>
            <person name="Fraser-Liggett C.M."/>
            <person name="Severson D.W."/>
        </authorList>
    </citation>
    <scope>NUCLEOTIDE SEQUENCE [LARGE SCALE GENOMIC DNA]</scope>
    <source>
        <strain evidence="3">Liverpool</strain>
    </source>
</reference>
<dbReference type="VEuPathDB" id="VectorBase:AAEL024741"/>
<organism evidence="3 4">
    <name type="scientific">Aedes aegypti</name>
    <name type="common">Yellowfever mosquito</name>
    <name type="synonym">Culex aegypti</name>
    <dbReference type="NCBI Taxonomy" id="7159"/>
    <lineage>
        <taxon>Eukaryota</taxon>
        <taxon>Metazoa</taxon>
        <taxon>Ecdysozoa</taxon>
        <taxon>Arthropoda</taxon>
        <taxon>Hexapoda</taxon>
        <taxon>Insecta</taxon>
        <taxon>Pterygota</taxon>
        <taxon>Neoptera</taxon>
        <taxon>Endopterygota</taxon>
        <taxon>Diptera</taxon>
        <taxon>Nematocera</taxon>
        <taxon>Culicoidea</taxon>
        <taxon>Culicidae</taxon>
        <taxon>Culicinae</taxon>
        <taxon>Aedini</taxon>
        <taxon>Aedes</taxon>
        <taxon>Stegomyia</taxon>
    </lineage>
</organism>
<feature type="transmembrane region" description="Helical" evidence="2">
    <location>
        <begin position="12"/>
        <end position="29"/>
    </location>
</feature>
<feature type="compositionally biased region" description="Polar residues" evidence="1">
    <location>
        <begin position="376"/>
        <end position="386"/>
    </location>
</feature>
<dbReference type="PhylomeDB" id="Q17BX0"/>
<dbReference type="OMA" id="HVVSYTN"/>
<keyword evidence="2" id="KW-0812">Transmembrane</keyword>
<feature type="region of interest" description="Disordered" evidence="1">
    <location>
        <begin position="313"/>
        <end position="400"/>
    </location>
</feature>
<feature type="compositionally biased region" description="Basic residues" evidence="1">
    <location>
        <begin position="332"/>
        <end position="343"/>
    </location>
</feature>
<protein>
    <submittedName>
        <fullName evidence="3">AAEL004794-PA</fullName>
    </submittedName>
</protein>
<evidence type="ECO:0000313" key="4">
    <source>
        <dbReference type="Proteomes" id="UP000682892"/>
    </source>
</evidence>
<reference evidence="3" key="3">
    <citation type="submission" date="2012-09" db="EMBL/GenBank/DDBJ databases">
        <authorList>
            <consortium name="VectorBase"/>
        </authorList>
    </citation>
    <scope>NUCLEOTIDE SEQUENCE</scope>
    <source>
        <strain evidence="3">Liverpool</strain>
    </source>
</reference>
<feature type="compositionally biased region" description="Acidic residues" evidence="1">
    <location>
        <begin position="436"/>
        <end position="447"/>
    </location>
</feature>
<gene>
    <name evidence="3" type="ORF">AaeL_AAEL004794</name>
</gene>
<feature type="non-terminal residue" evidence="3">
    <location>
        <position position="1"/>
    </location>
</feature>
<sequence length="464" mass="52956">MAKLLATIKAIITRIIFSAHGFIAIWQVTQNKKDPLYWCLCVPIGVLFVEGIFTLAIKKNQEWRWFCPSVFIYLSTIVPAIWLLELDKLEKRTLFQDQVLNETINFAATVGKDLKDLNKMLGVKIQLPEIQLNADTWVTLIEQFLMLVLIIGRWMLPKGDLTRDQLSQLLLVYIGTAADIIEFFDSFKDSKIANEPVLVLLTLSIWSWSLLQFTIVLSATRARKPRGGGSAASQREEDTHCCNMSCCNIDVWGIALNILLQDAPFLTFRLLIIIHYKIITYMNIFFTCKNTLVILLQLYRLYVVHSENRKMAMKKQLQGKKRTSGGSGGPGRHSKHHKKTNRRKVADYSDDEFHEMRKMKQRKAASLSAKTRKDTGYSTASSQTTAEQKHLRKKAGKRLGADEAIHDEVVLETETVRRGGKKGSHSKKLMTSSQDYEVDGDGLEELENDRKWSRNRKEGGRSDD</sequence>
<accession>Q17BX0</accession>
<dbReference type="PANTHER" id="PTHR22168">
    <property type="entry name" value="TMEM26 PROTEIN"/>
    <property type="match status" value="1"/>
</dbReference>
<feature type="compositionally biased region" description="Basic residues" evidence="1">
    <location>
        <begin position="313"/>
        <end position="323"/>
    </location>
</feature>
<dbReference type="Proteomes" id="UP000682892">
    <property type="component" value="Chromosome 1"/>
</dbReference>
<dbReference type="EMBL" id="CH477315">
    <property type="protein sequence ID" value="EAT43783.1"/>
    <property type="molecule type" value="Genomic_DNA"/>
</dbReference>
<proteinExistence type="predicted"/>
<dbReference type="AlphaFoldDB" id="Q17BX0"/>
<name>Q17BX0_AEDAE</name>
<reference evidence="3" key="1">
    <citation type="submission" date="2005-10" db="EMBL/GenBank/DDBJ databases">
        <authorList>
            <person name="Loftus B.J."/>
            <person name="Nene V.M."/>
            <person name="Hannick L.I."/>
            <person name="Bidwell S."/>
            <person name="Haas B."/>
            <person name="Amedeo P."/>
            <person name="Orvis J."/>
            <person name="Wortman J.R."/>
            <person name="White O.R."/>
            <person name="Salzberg S."/>
            <person name="Shumway M."/>
            <person name="Koo H."/>
            <person name="Zhao Y."/>
            <person name="Holmes M."/>
            <person name="Miller J."/>
            <person name="Schatz M."/>
            <person name="Pop M."/>
            <person name="Pai G."/>
            <person name="Utterback T."/>
            <person name="Rogers Y.-H."/>
            <person name="Kravitz S."/>
            <person name="Fraser C.M."/>
        </authorList>
    </citation>
    <scope>NUCLEOTIDE SEQUENCE</scope>
    <source>
        <strain evidence="3">Liverpool</strain>
    </source>
</reference>
<evidence type="ECO:0000313" key="3">
    <source>
        <dbReference type="EMBL" id="EAT43783.1"/>
    </source>
</evidence>
<feature type="transmembrane region" description="Helical" evidence="2">
    <location>
        <begin position="196"/>
        <end position="217"/>
    </location>
</feature>